<keyword evidence="1" id="KW-0238">DNA-binding</keyword>
<dbReference type="Gene3D" id="1.10.1240.10">
    <property type="entry name" value="Methionine synthase domain"/>
    <property type="match status" value="1"/>
</dbReference>
<dbReference type="GO" id="GO:0046872">
    <property type="term" value="F:metal ion binding"/>
    <property type="evidence" value="ECO:0007669"/>
    <property type="project" value="InterPro"/>
</dbReference>
<proteinExistence type="predicted"/>
<dbReference type="Pfam" id="PF13411">
    <property type="entry name" value="MerR_1"/>
    <property type="match status" value="1"/>
</dbReference>
<dbReference type="InterPro" id="IPR036594">
    <property type="entry name" value="Meth_synthase_dom"/>
</dbReference>
<dbReference type="InterPro" id="IPR009061">
    <property type="entry name" value="DNA-bd_dom_put_sf"/>
</dbReference>
<dbReference type="InterPro" id="IPR000551">
    <property type="entry name" value="MerR-type_HTH_dom"/>
</dbReference>
<dbReference type="InterPro" id="IPR006158">
    <property type="entry name" value="Cobalamin-bd"/>
</dbReference>
<reference evidence="5" key="1">
    <citation type="submission" date="2022-10" db="EMBL/GenBank/DDBJ databases">
        <title>The complete genomes of actinobacterial strains from the NBC collection.</title>
        <authorList>
            <person name="Joergensen T.S."/>
            <person name="Alvarez Arevalo M."/>
            <person name="Sterndorff E.B."/>
            <person name="Faurdal D."/>
            <person name="Vuksanovic O."/>
            <person name="Mourched A.-S."/>
            <person name="Charusanti P."/>
            <person name="Shaw S."/>
            <person name="Blin K."/>
            <person name="Weber T."/>
        </authorList>
    </citation>
    <scope>NUCLEOTIDE SEQUENCE</scope>
    <source>
        <strain evidence="5">NBC_00008</strain>
    </source>
</reference>
<evidence type="ECO:0000259" key="4">
    <source>
        <dbReference type="PROSITE" id="PS51332"/>
    </source>
</evidence>
<evidence type="ECO:0000256" key="2">
    <source>
        <dbReference type="SAM" id="MobiDB-lite"/>
    </source>
</evidence>
<dbReference type="SMART" id="SM00422">
    <property type="entry name" value="HTH_MERR"/>
    <property type="match status" value="1"/>
</dbReference>
<feature type="region of interest" description="Disordered" evidence="2">
    <location>
        <begin position="1"/>
        <end position="21"/>
    </location>
</feature>
<dbReference type="AlphaFoldDB" id="A0AAU2W2Q8"/>
<gene>
    <name evidence="5" type="ORF">OG398_37785</name>
</gene>
<accession>A0AAU2W2Q8</accession>
<feature type="domain" description="HTH merR-type" evidence="3">
    <location>
        <begin position="16"/>
        <end position="85"/>
    </location>
</feature>
<feature type="domain" description="B12-binding" evidence="4">
    <location>
        <begin position="209"/>
        <end position="332"/>
    </location>
</feature>
<dbReference type="SUPFAM" id="SSF46955">
    <property type="entry name" value="Putative DNA-binding domain"/>
    <property type="match status" value="1"/>
</dbReference>
<dbReference type="PANTHER" id="PTHR30204">
    <property type="entry name" value="REDOX-CYCLING DRUG-SENSING TRANSCRIPTIONAL ACTIVATOR SOXR"/>
    <property type="match status" value="1"/>
</dbReference>
<evidence type="ECO:0000313" key="5">
    <source>
        <dbReference type="EMBL" id="WTW73589.1"/>
    </source>
</evidence>
<dbReference type="PANTHER" id="PTHR30204:SF97">
    <property type="entry name" value="MERR FAMILY REGULATORY PROTEIN"/>
    <property type="match status" value="1"/>
</dbReference>
<dbReference type="GO" id="GO:0003677">
    <property type="term" value="F:DNA binding"/>
    <property type="evidence" value="ECO:0007669"/>
    <property type="project" value="UniProtKB-KW"/>
</dbReference>
<protein>
    <submittedName>
        <fullName evidence="5">Cobalamin B12-binding domain-containing protein</fullName>
    </submittedName>
</protein>
<name>A0AAU2W2Q8_9ACTN</name>
<dbReference type="InterPro" id="IPR047057">
    <property type="entry name" value="MerR_fam"/>
</dbReference>
<dbReference type="InterPro" id="IPR003759">
    <property type="entry name" value="Cbl-bd_cap"/>
</dbReference>
<dbReference type="PROSITE" id="PS51332">
    <property type="entry name" value="B12_BINDING"/>
    <property type="match status" value="1"/>
</dbReference>
<dbReference type="InterPro" id="IPR036724">
    <property type="entry name" value="Cobalamin-bd_sf"/>
</dbReference>
<dbReference type="EMBL" id="CP108313">
    <property type="protein sequence ID" value="WTW73589.1"/>
    <property type="molecule type" value="Genomic_DNA"/>
</dbReference>
<organism evidence="5">
    <name type="scientific">Streptomyces sp. NBC_00008</name>
    <dbReference type="NCBI Taxonomy" id="2903610"/>
    <lineage>
        <taxon>Bacteria</taxon>
        <taxon>Bacillati</taxon>
        <taxon>Actinomycetota</taxon>
        <taxon>Actinomycetes</taxon>
        <taxon>Kitasatosporales</taxon>
        <taxon>Streptomycetaceae</taxon>
        <taxon>Streptomyces</taxon>
    </lineage>
</organism>
<dbReference type="GO" id="GO:0003700">
    <property type="term" value="F:DNA-binding transcription factor activity"/>
    <property type="evidence" value="ECO:0007669"/>
    <property type="project" value="InterPro"/>
</dbReference>
<evidence type="ECO:0000259" key="3">
    <source>
        <dbReference type="PROSITE" id="PS50937"/>
    </source>
</evidence>
<dbReference type="Gene3D" id="3.40.50.280">
    <property type="entry name" value="Cobalamin-binding domain"/>
    <property type="match status" value="1"/>
</dbReference>
<sequence>MPSSMERAQAGPDEHGLTTGTVARRLGVAPTTLRTWDRRYGIGPARRQGGRHRRWTAEDIAVLERMCELTGSGVPPAEAARTALDAAPGTQVPAAAHHPVLPVLPPVPLPSDAEPHGLAPDAARHERRGLMSAALRLDSRTIDDRLSAAIDRYGPVAAWDQVIMPTLHAVGRKWQTSGEKYVEVEHLLSWHVSTALRRVAARPAADDGAGPALLACTPGETHTLPLEALAACLTERGMGVRMFGASVPGEALSEAVRRTGPSAVVLWSQSRNTAARPLAHHVASSERGIRGARTRPAVLIAGPGWAGPPMPGTHRPRELAEAIRMLTGLCAR</sequence>
<dbReference type="GO" id="GO:0031419">
    <property type="term" value="F:cobalamin binding"/>
    <property type="evidence" value="ECO:0007669"/>
    <property type="project" value="InterPro"/>
</dbReference>
<dbReference type="Pfam" id="PF02607">
    <property type="entry name" value="B12-binding_2"/>
    <property type="match status" value="1"/>
</dbReference>
<dbReference type="Gene3D" id="1.10.1660.10">
    <property type="match status" value="1"/>
</dbReference>
<dbReference type="PROSITE" id="PS50937">
    <property type="entry name" value="HTH_MERR_2"/>
    <property type="match status" value="1"/>
</dbReference>
<dbReference type="SUPFAM" id="SSF52242">
    <property type="entry name" value="Cobalamin (vitamin B12)-binding domain"/>
    <property type="match status" value="1"/>
</dbReference>
<evidence type="ECO:0000256" key="1">
    <source>
        <dbReference type="ARBA" id="ARBA00023125"/>
    </source>
</evidence>